<evidence type="ECO:0000313" key="2">
    <source>
        <dbReference type="EMBL" id="KIA76042.1"/>
    </source>
</evidence>
<dbReference type="InterPro" id="IPR015424">
    <property type="entry name" value="PyrdxlP-dep_Trfase"/>
</dbReference>
<dbReference type="Proteomes" id="UP000031307">
    <property type="component" value="Unassembled WGS sequence"/>
</dbReference>
<evidence type="ECO:0000313" key="3">
    <source>
        <dbReference type="Proteomes" id="UP000031307"/>
    </source>
</evidence>
<proteinExistence type="predicted"/>
<accession>A0A0C1E3H7</accession>
<dbReference type="Pfam" id="PF00202">
    <property type="entry name" value="Aminotran_3"/>
    <property type="match status" value="1"/>
</dbReference>
<dbReference type="Gene3D" id="3.90.1150.10">
    <property type="entry name" value="Aspartate Aminotransferase, domain 1"/>
    <property type="match status" value="1"/>
</dbReference>
<dbReference type="AlphaFoldDB" id="A0A0C1E3H7"/>
<sequence>MMAKLAPLGPVYQAGTLSGNPIAVAAGLTTLQLIRAPQFFETLRAKTAALVEGLVAVSRESSVAFTAQSVGGMFGLYFTEKCPASYQEVMQADKICFNAFFHAMLTQGIYWHPPHFEAGFVSAAHSEEDLTTTFNAARKAFLTLPSTQEK</sequence>
<protein>
    <submittedName>
        <fullName evidence="2">Glutamate-1-semialdehyde 2,1-aminomutase</fullName>
        <ecNumber evidence="2">5.4.3.8</ecNumber>
    </submittedName>
</protein>
<dbReference type="PANTHER" id="PTHR43713:SF3">
    <property type="entry name" value="GLUTAMATE-1-SEMIALDEHYDE 2,1-AMINOMUTASE 1, CHLOROPLASTIC-RELATED"/>
    <property type="match status" value="1"/>
</dbReference>
<gene>
    <name evidence="2" type="ORF">DB43_CL00020</name>
</gene>
<dbReference type="EMBL" id="JSAM01000154">
    <property type="protein sequence ID" value="KIA76042.1"/>
    <property type="molecule type" value="Genomic_DNA"/>
</dbReference>
<reference evidence="2 3" key="1">
    <citation type="journal article" date="2014" name="Mol. Biol. Evol.">
        <title>Massive expansion of Ubiquitination-related gene families within the Chlamydiae.</title>
        <authorList>
            <person name="Domman D."/>
            <person name="Collingro A."/>
            <person name="Lagkouvardos I."/>
            <person name="Gehre L."/>
            <person name="Weinmaier T."/>
            <person name="Rattei T."/>
            <person name="Subtil A."/>
            <person name="Horn M."/>
        </authorList>
    </citation>
    <scope>NUCLEOTIDE SEQUENCE [LARGE SCALE GENOMIC DNA]</scope>
    <source>
        <strain evidence="2 3">OEW1</strain>
    </source>
</reference>
<comment type="caution">
    <text evidence="2">The sequence shown here is derived from an EMBL/GenBank/DDBJ whole genome shotgun (WGS) entry which is preliminary data.</text>
</comment>
<dbReference type="InterPro" id="IPR005814">
    <property type="entry name" value="Aminotrans_3"/>
</dbReference>
<dbReference type="InterPro" id="IPR015422">
    <property type="entry name" value="PyrdxlP-dep_Trfase_small"/>
</dbReference>
<name>A0A0C1E3H7_9BACT</name>
<keyword evidence="2" id="KW-0413">Isomerase</keyword>
<evidence type="ECO:0000256" key="1">
    <source>
        <dbReference type="ARBA" id="ARBA00001933"/>
    </source>
</evidence>
<dbReference type="GO" id="GO:0042286">
    <property type="term" value="F:glutamate-1-semialdehyde 2,1-aminomutase activity"/>
    <property type="evidence" value="ECO:0007669"/>
    <property type="project" value="UniProtKB-EC"/>
</dbReference>
<dbReference type="SUPFAM" id="SSF53383">
    <property type="entry name" value="PLP-dependent transferases"/>
    <property type="match status" value="1"/>
</dbReference>
<dbReference type="PATRIC" id="fig|83552.4.peg.2836"/>
<dbReference type="GO" id="GO:0008483">
    <property type="term" value="F:transaminase activity"/>
    <property type="evidence" value="ECO:0007669"/>
    <property type="project" value="InterPro"/>
</dbReference>
<dbReference type="GO" id="GO:0030170">
    <property type="term" value="F:pyridoxal phosphate binding"/>
    <property type="evidence" value="ECO:0007669"/>
    <property type="project" value="InterPro"/>
</dbReference>
<organism evidence="2 3">
    <name type="scientific">Parachlamydia acanthamoebae</name>
    <dbReference type="NCBI Taxonomy" id="83552"/>
    <lineage>
        <taxon>Bacteria</taxon>
        <taxon>Pseudomonadati</taxon>
        <taxon>Chlamydiota</taxon>
        <taxon>Chlamydiia</taxon>
        <taxon>Parachlamydiales</taxon>
        <taxon>Parachlamydiaceae</taxon>
        <taxon>Parachlamydia</taxon>
    </lineage>
</organism>
<dbReference type="PANTHER" id="PTHR43713">
    <property type="entry name" value="GLUTAMATE-1-SEMIALDEHYDE 2,1-AMINOMUTASE"/>
    <property type="match status" value="1"/>
</dbReference>
<comment type="cofactor">
    <cofactor evidence="1">
        <name>pyridoxal 5'-phosphate</name>
        <dbReference type="ChEBI" id="CHEBI:597326"/>
    </cofactor>
</comment>
<dbReference type="EC" id="5.4.3.8" evidence="2"/>